<comment type="caution">
    <text evidence="1">The sequence shown here is derived from an EMBL/GenBank/DDBJ whole genome shotgun (WGS) entry which is preliminary data.</text>
</comment>
<keyword evidence="2" id="KW-1185">Reference proteome</keyword>
<organism evidence="1 2">
    <name type="scientific">Nocardiopsis lambiniae</name>
    <dbReference type="NCBI Taxonomy" id="3075539"/>
    <lineage>
        <taxon>Bacteria</taxon>
        <taxon>Bacillati</taxon>
        <taxon>Actinomycetota</taxon>
        <taxon>Actinomycetes</taxon>
        <taxon>Streptosporangiales</taxon>
        <taxon>Nocardiopsidaceae</taxon>
        <taxon>Nocardiopsis</taxon>
    </lineage>
</organism>
<reference evidence="2" key="1">
    <citation type="submission" date="2023-07" db="EMBL/GenBank/DDBJ databases">
        <title>30 novel species of actinomycetes from the DSMZ collection.</title>
        <authorList>
            <person name="Nouioui I."/>
        </authorList>
    </citation>
    <scope>NUCLEOTIDE SEQUENCE [LARGE SCALE GENOMIC DNA]</scope>
    <source>
        <strain evidence="2">DSM 44743</strain>
    </source>
</reference>
<proteinExistence type="predicted"/>
<accession>A0ABU2M9E7</accession>
<dbReference type="EMBL" id="JAVREP010000007">
    <property type="protein sequence ID" value="MDT0329284.1"/>
    <property type="molecule type" value="Genomic_DNA"/>
</dbReference>
<gene>
    <name evidence="1" type="ORF">RM479_12760</name>
</gene>
<dbReference type="RefSeq" id="WP_311511940.1">
    <property type="nucleotide sequence ID" value="NZ_JAVREP010000007.1"/>
</dbReference>
<protein>
    <submittedName>
        <fullName evidence="1">Uncharacterized protein</fullName>
    </submittedName>
</protein>
<name>A0ABU2M9E7_9ACTN</name>
<evidence type="ECO:0000313" key="2">
    <source>
        <dbReference type="Proteomes" id="UP001183390"/>
    </source>
</evidence>
<evidence type="ECO:0000313" key="1">
    <source>
        <dbReference type="EMBL" id="MDT0329284.1"/>
    </source>
</evidence>
<sequence length="42" mass="4479">MAHPTTGRHRRPCHSMAGCVRALTTALPATALAALFSPRPPR</sequence>
<dbReference type="Proteomes" id="UP001183390">
    <property type="component" value="Unassembled WGS sequence"/>
</dbReference>